<dbReference type="SUPFAM" id="SSF54427">
    <property type="entry name" value="NTF2-like"/>
    <property type="match status" value="1"/>
</dbReference>
<sequence length="122" mass="13331">MSDFDSVVKRYLDVWNETDPAKRRAAIDDLFADDVRYIDPLASVSGREELDGLIAAAQGQFPGLAFSLGDHPVDAHHDQARFTWHLGADPAAEPLVVGFDVAELDADGRIRQVLGFLDKVPG</sequence>
<dbReference type="Pfam" id="PF12680">
    <property type="entry name" value="SnoaL_2"/>
    <property type="match status" value="1"/>
</dbReference>
<dbReference type="RefSeq" id="WP_020510152.1">
    <property type="nucleotide sequence ID" value="NZ_JBIAZU010000004.1"/>
</dbReference>
<organism evidence="2 3">
    <name type="scientific">Paractinoplanes globisporus</name>
    <dbReference type="NCBI Taxonomy" id="113565"/>
    <lineage>
        <taxon>Bacteria</taxon>
        <taxon>Bacillati</taxon>
        <taxon>Actinomycetota</taxon>
        <taxon>Actinomycetes</taxon>
        <taxon>Micromonosporales</taxon>
        <taxon>Micromonosporaceae</taxon>
        <taxon>Paractinoplanes</taxon>
    </lineage>
</organism>
<dbReference type="InterPro" id="IPR032710">
    <property type="entry name" value="NTF2-like_dom_sf"/>
</dbReference>
<evidence type="ECO:0000313" key="3">
    <source>
        <dbReference type="Proteomes" id="UP001602245"/>
    </source>
</evidence>
<evidence type="ECO:0000259" key="1">
    <source>
        <dbReference type="Pfam" id="PF12680"/>
    </source>
</evidence>
<dbReference type="InterPro" id="IPR037401">
    <property type="entry name" value="SnoaL-like"/>
</dbReference>
<dbReference type="Proteomes" id="UP001602245">
    <property type="component" value="Unassembled WGS sequence"/>
</dbReference>
<reference evidence="2 3" key="1">
    <citation type="submission" date="2024-10" db="EMBL/GenBank/DDBJ databases">
        <title>The Natural Products Discovery Center: Release of the First 8490 Sequenced Strains for Exploring Actinobacteria Biosynthetic Diversity.</title>
        <authorList>
            <person name="Kalkreuter E."/>
            <person name="Kautsar S.A."/>
            <person name="Yang D."/>
            <person name="Bader C.D."/>
            <person name="Teijaro C.N."/>
            <person name="Fluegel L."/>
            <person name="Davis C.M."/>
            <person name="Simpson J.R."/>
            <person name="Lauterbach L."/>
            <person name="Steele A.D."/>
            <person name="Gui C."/>
            <person name="Meng S."/>
            <person name="Li G."/>
            <person name="Viehrig K."/>
            <person name="Ye F."/>
            <person name="Su P."/>
            <person name="Kiefer A.F."/>
            <person name="Nichols A."/>
            <person name="Cepeda A.J."/>
            <person name="Yan W."/>
            <person name="Fan B."/>
            <person name="Jiang Y."/>
            <person name="Adhikari A."/>
            <person name="Zheng C.-J."/>
            <person name="Schuster L."/>
            <person name="Cowan T.M."/>
            <person name="Smanski M.J."/>
            <person name="Chevrette M.G."/>
            <person name="De Carvalho L.P.S."/>
            <person name="Shen B."/>
        </authorList>
    </citation>
    <scope>NUCLEOTIDE SEQUENCE [LARGE SCALE GENOMIC DNA]</scope>
    <source>
        <strain evidence="2 3">NPDC000087</strain>
    </source>
</reference>
<protein>
    <submittedName>
        <fullName evidence="2">Nuclear transport factor 2 family protein</fullName>
    </submittedName>
</protein>
<accession>A0ABW6WIA5</accession>
<feature type="domain" description="SnoaL-like" evidence="1">
    <location>
        <begin position="8"/>
        <end position="112"/>
    </location>
</feature>
<gene>
    <name evidence="2" type="ORF">ACFY35_22750</name>
</gene>
<evidence type="ECO:0000313" key="2">
    <source>
        <dbReference type="EMBL" id="MFF5292270.1"/>
    </source>
</evidence>
<name>A0ABW6WIA5_9ACTN</name>
<dbReference type="EMBL" id="JBIAZU010000004">
    <property type="protein sequence ID" value="MFF5292270.1"/>
    <property type="molecule type" value="Genomic_DNA"/>
</dbReference>
<keyword evidence="3" id="KW-1185">Reference proteome</keyword>
<proteinExistence type="predicted"/>
<comment type="caution">
    <text evidence="2">The sequence shown here is derived from an EMBL/GenBank/DDBJ whole genome shotgun (WGS) entry which is preliminary data.</text>
</comment>
<dbReference type="Gene3D" id="3.10.450.50">
    <property type="match status" value="1"/>
</dbReference>